<feature type="domain" description="Potassium channel inwardly rectifying transmembrane" evidence="19">
    <location>
        <begin position="36"/>
        <end position="176"/>
    </location>
</feature>
<dbReference type="PANTHER" id="PTHR11767:SF16">
    <property type="entry name" value="G PROTEIN-ACTIVATED INWARD RECTIFIER POTASSIUM CHANNEL 1"/>
    <property type="match status" value="1"/>
</dbReference>
<gene>
    <name evidence="21" type="primary">Kcnj3_0</name>
    <name evidence="21" type="ORF">ARDKOR_R10656</name>
</gene>
<dbReference type="GO" id="GO:0015467">
    <property type="term" value="F:G-protein activated inward rectifier potassium channel activity"/>
    <property type="evidence" value="ECO:0007669"/>
    <property type="project" value="InterPro"/>
</dbReference>
<dbReference type="InterPro" id="IPR013518">
    <property type="entry name" value="K_chnl_inward-rec_Kir_cyto"/>
</dbReference>
<dbReference type="Proteomes" id="UP000560386">
    <property type="component" value="Unassembled WGS sequence"/>
</dbReference>
<evidence type="ECO:0000256" key="6">
    <source>
        <dbReference type="ARBA" id="ARBA00022692"/>
    </source>
</evidence>
<dbReference type="PRINTS" id="PR01327">
    <property type="entry name" value="KIR31CHANNEL"/>
</dbReference>
<comment type="subcellular location">
    <subcellularLocation>
        <location evidence="1 16">Membrane</location>
        <topology evidence="1 16">Multi-pass membrane protein</topology>
    </subcellularLocation>
</comment>
<keyword evidence="12 16" id="KW-0407">Ion channel</keyword>
<evidence type="ECO:0000256" key="9">
    <source>
        <dbReference type="ARBA" id="ARBA00022989"/>
    </source>
</evidence>
<evidence type="ECO:0000256" key="3">
    <source>
        <dbReference type="ARBA" id="ARBA00015495"/>
    </source>
</evidence>
<keyword evidence="7 16" id="KW-0851">Voltage-gated channel</keyword>
<feature type="transmembrane region" description="Helical" evidence="18">
    <location>
        <begin position="73"/>
        <end position="94"/>
    </location>
</feature>
<dbReference type="InterPro" id="IPR014756">
    <property type="entry name" value="Ig_E-set"/>
</dbReference>
<feature type="domain" description="Inward rectifier potassium channel C-terminal" evidence="20">
    <location>
        <begin position="183"/>
        <end position="353"/>
    </location>
</feature>
<dbReference type="SUPFAM" id="SSF81296">
    <property type="entry name" value="E set domains"/>
    <property type="match status" value="1"/>
</dbReference>
<dbReference type="AlphaFoldDB" id="A0A7K8L643"/>
<evidence type="ECO:0000256" key="14">
    <source>
        <dbReference type="ARBA" id="ARBA00032145"/>
    </source>
</evidence>
<evidence type="ECO:0000256" key="12">
    <source>
        <dbReference type="ARBA" id="ARBA00023303"/>
    </source>
</evidence>
<evidence type="ECO:0000256" key="2">
    <source>
        <dbReference type="ARBA" id="ARBA00009002"/>
    </source>
</evidence>
<comment type="caution">
    <text evidence="21">The sequence shown here is derived from an EMBL/GenBank/DDBJ whole genome shotgun (WGS) entry which is preliminary data.</text>
</comment>
<dbReference type="InterPro" id="IPR040445">
    <property type="entry name" value="Kir_TM"/>
</dbReference>
<evidence type="ECO:0000256" key="10">
    <source>
        <dbReference type="ARBA" id="ARBA00023065"/>
    </source>
</evidence>
<organism evidence="21 22">
    <name type="scientific">Ardeotis kori</name>
    <dbReference type="NCBI Taxonomy" id="89386"/>
    <lineage>
        <taxon>Eukaryota</taxon>
        <taxon>Metazoa</taxon>
        <taxon>Chordata</taxon>
        <taxon>Craniata</taxon>
        <taxon>Vertebrata</taxon>
        <taxon>Euteleostomi</taxon>
        <taxon>Archelosauria</taxon>
        <taxon>Archosauria</taxon>
        <taxon>Dinosauria</taxon>
        <taxon>Saurischia</taxon>
        <taxon>Theropoda</taxon>
        <taxon>Coelurosauria</taxon>
        <taxon>Aves</taxon>
        <taxon>Neognathae</taxon>
        <taxon>Neoaves</taxon>
        <taxon>Otidimorphae</taxon>
        <taxon>Otidiformes</taxon>
        <taxon>Otididae</taxon>
        <taxon>Ardeotis</taxon>
    </lineage>
</organism>
<evidence type="ECO:0000256" key="7">
    <source>
        <dbReference type="ARBA" id="ARBA00022882"/>
    </source>
</evidence>
<name>A0A7K8L643_9AVES</name>
<keyword evidence="5 16" id="KW-0633">Potassium transport</keyword>
<dbReference type="InterPro" id="IPR041647">
    <property type="entry name" value="IRK_C"/>
</dbReference>
<keyword evidence="6 16" id="KW-0812">Transmembrane</keyword>
<evidence type="ECO:0000256" key="18">
    <source>
        <dbReference type="SAM" id="Phobius"/>
    </source>
</evidence>
<evidence type="ECO:0000256" key="4">
    <source>
        <dbReference type="ARBA" id="ARBA00022448"/>
    </source>
</evidence>
<dbReference type="GO" id="GO:0005886">
    <property type="term" value="C:plasma membrane"/>
    <property type="evidence" value="ECO:0007669"/>
    <property type="project" value="TreeGrafter"/>
</dbReference>
<dbReference type="GO" id="GO:1990573">
    <property type="term" value="P:potassium ion import across plasma membrane"/>
    <property type="evidence" value="ECO:0007669"/>
    <property type="project" value="TreeGrafter"/>
</dbReference>
<dbReference type="GO" id="GO:0034765">
    <property type="term" value="P:regulation of monoatomic ion transmembrane transport"/>
    <property type="evidence" value="ECO:0007669"/>
    <property type="project" value="TreeGrafter"/>
</dbReference>
<accession>A0A7K8L643</accession>
<evidence type="ECO:0000256" key="17">
    <source>
        <dbReference type="SAM" id="MobiDB-lite"/>
    </source>
</evidence>
<protein>
    <recommendedName>
        <fullName evidence="3">G protein-activated inward rectifier potassium channel 1</fullName>
    </recommendedName>
    <alternativeName>
        <fullName evidence="14">Inward rectifier K(+) channel Kir3.1</fullName>
    </alternativeName>
    <alternativeName>
        <fullName evidence="13">Potassium channel, inwardly rectifying subfamily J member 3</fullName>
    </alternativeName>
</protein>
<dbReference type="PRINTS" id="PR01320">
    <property type="entry name" value="KIRCHANNEL"/>
</dbReference>
<proteinExistence type="inferred from homology"/>
<keyword evidence="4 16" id="KW-0813">Transport</keyword>
<dbReference type="SUPFAM" id="SSF81324">
    <property type="entry name" value="Voltage-gated potassium channels"/>
    <property type="match status" value="1"/>
</dbReference>
<keyword evidence="8 16" id="KW-0630">Potassium</keyword>
<dbReference type="FunFam" id="2.60.40.1400:FF:000006">
    <property type="entry name" value="G protein-activated inward rectifier potassium channel 1"/>
    <property type="match status" value="1"/>
</dbReference>
<keyword evidence="9 18" id="KW-1133">Transmembrane helix</keyword>
<evidence type="ECO:0000259" key="20">
    <source>
        <dbReference type="Pfam" id="PF17655"/>
    </source>
</evidence>
<dbReference type="Gene3D" id="2.60.40.1400">
    <property type="entry name" value="G protein-activated inward rectifier potassium channel 1"/>
    <property type="match status" value="1"/>
</dbReference>
<dbReference type="EMBL" id="VWPR01000589">
    <property type="protein sequence ID" value="NXE24182.1"/>
    <property type="molecule type" value="Genomic_DNA"/>
</dbReference>
<keyword evidence="22" id="KW-1185">Reference proteome</keyword>
<feature type="non-terminal residue" evidence="21">
    <location>
        <position position="1"/>
    </location>
</feature>
<evidence type="ECO:0000259" key="19">
    <source>
        <dbReference type="Pfam" id="PF01007"/>
    </source>
</evidence>
<evidence type="ECO:0000256" key="11">
    <source>
        <dbReference type="ARBA" id="ARBA00023136"/>
    </source>
</evidence>
<feature type="region of interest" description="Disordered" evidence="17">
    <location>
        <begin position="13"/>
        <end position="32"/>
    </location>
</feature>
<feature type="region of interest" description="Disordered" evidence="17">
    <location>
        <begin position="451"/>
        <end position="489"/>
    </location>
</feature>
<dbReference type="Pfam" id="PF17655">
    <property type="entry name" value="IRK_C"/>
    <property type="match status" value="1"/>
</dbReference>
<evidence type="ECO:0000313" key="22">
    <source>
        <dbReference type="Proteomes" id="UP000560386"/>
    </source>
</evidence>
<reference evidence="21 22" key="1">
    <citation type="submission" date="2019-09" db="EMBL/GenBank/DDBJ databases">
        <title>Bird 10,000 Genomes (B10K) Project - Family phase.</title>
        <authorList>
            <person name="Zhang G."/>
        </authorList>
    </citation>
    <scope>NUCLEOTIDE SEQUENCE [LARGE SCALE GENOMIC DNA]</scope>
    <source>
        <strain evidence="21">B10K-CU-031-01</strain>
        <tissue evidence="21">Muscle</tissue>
    </source>
</reference>
<evidence type="ECO:0000256" key="5">
    <source>
        <dbReference type="ARBA" id="ARBA00022538"/>
    </source>
</evidence>
<dbReference type="Gene3D" id="1.10.287.70">
    <property type="match status" value="1"/>
</dbReference>
<dbReference type="InterPro" id="IPR003274">
    <property type="entry name" value="K_chnl_inward-rec_Kir3.1"/>
</dbReference>
<evidence type="ECO:0000313" key="21">
    <source>
        <dbReference type="EMBL" id="NXE24182.1"/>
    </source>
</evidence>
<evidence type="ECO:0000256" key="16">
    <source>
        <dbReference type="RuleBase" id="RU003822"/>
    </source>
</evidence>
<keyword evidence="11 18" id="KW-0472">Membrane</keyword>
<dbReference type="PANTHER" id="PTHR11767">
    <property type="entry name" value="INWARD RECTIFIER POTASSIUM CHANNEL"/>
    <property type="match status" value="1"/>
</dbReference>
<evidence type="ECO:0000256" key="15">
    <source>
        <dbReference type="ARBA" id="ARBA00034430"/>
    </source>
</evidence>
<dbReference type="Pfam" id="PF01007">
    <property type="entry name" value="IRK"/>
    <property type="match status" value="1"/>
</dbReference>
<feature type="transmembrane region" description="Helical" evidence="18">
    <location>
        <begin position="148"/>
        <end position="171"/>
    </location>
</feature>
<evidence type="ECO:0000256" key="1">
    <source>
        <dbReference type="ARBA" id="ARBA00004141"/>
    </source>
</evidence>
<feature type="non-terminal residue" evidence="21">
    <location>
        <position position="489"/>
    </location>
</feature>
<dbReference type="InterPro" id="IPR016449">
    <property type="entry name" value="K_chnl_inward-rec_Kir"/>
</dbReference>
<dbReference type="GO" id="GO:0034702">
    <property type="term" value="C:monoatomic ion channel complex"/>
    <property type="evidence" value="ECO:0007669"/>
    <property type="project" value="UniProtKB-KW"/>
</dbReference>
<comment type="similarity">
    <text evidence="2">Belongs to the inward rectifier-type potassium channel (TC 1.A.2.1) family. KCNJ3 subfamily.</text>
</comment>
<sequence>LRRKLGDEYQVVSTSASGGGLPPPRTAPRGKRQRFVDKNGRCNVQHGNLGGETSRYLSDLFTTLVDLKWRWNLFIFILTYTVAWLFMASMWWVIAYMRGDLNKAHDDSYTPCVANVYNFPSAFLFFIETEATIGYGYRYITDKCPEGIILFLFQSILGSIVDAFLIGCMFIKMSQPKKRAETLMFSEHAAISMRDGKLTLMFRVGNLRNSHMVSAQIRCKLLKSRQTPEGEFLPLDQLELDVGFSTGADQLFLVSPLTICHVIDAKSPFYDLSQRSMQTEQFEIVVILEGIVETTGMTCQARTSYTEDEVLWGHRFFPVISLEEGFFKVDYSQFHATFEVPTPPYSVKEQEEMLLMSSPLIAPAVSNSKERNNSVECLDGLDEVGTKLPSKLQKITGREDFPKKLLRMSSTTSEKAYSMGDLPMKLQRISSVPGNSEEKLVSKTTKMMSDPISQSVADLPPKLQKLSGGGRMEGNLPPKLRKMNSDRFT</sequence>
<evidence type="ECO:0000256" key="13">
    <source>
        <dbReference type="ARBA" id="ARBA00031390"/>
    </source>
</evidence>
<comment type="catalytic activity">
    <reaction evidence="15">
        <text>K(+)(in) = K(+)(out)</text>
        <dbReference type="Rhea" id="RHEA:29463"/>
        <dbReference type="ChEBI" id="CHEBI:29103"/>
    </reaction>
</comment>
<evidence type="ECO:0000256" key="8">
    <source>
        <dbReference type="ARBA" id="ARBA00022958"/>
    </source>
</evidence>
<keyword evidence="10 16" id="KW-0406">Ion transport</keyword>
<dbReference type="FunFam" id="1.10.287.70:FF:000019">
    <property type="entry name" value="G protein-activated inward rectifier potassium channel 1"/>
    <property type="match status" value="1"/>
</dbReference>